<dbReference type="HAMAP" id="MF_00020">
    <property type="entry name" value="Acetate_kinase"/>
    <property type="match status" value="1"/>
</dbReference>
<comment type="catalytic activity">
    <reaction evidence="6">
        <text>acetate + ATP = acetyl phosphate + ADP</text>
        <dbReference type="Rhea" id="RHEA:11352"/>
        <dbReference type="ChEBI" id="CHEBI:22191"/>
        <dbReference type="ChEBI" id="CHEBI:30089"/>
        <dbReference type="ChEBI" id="CHEBI:30616"/>
        <dbReference type="ChEBI" id="CHEBI:456216"/>
        <dbReference type="EC" id="2.7.2.1"/>
    </reaction>
</comment>
<dbReference type="EMBL" id="MLOK01000045">
    <property type="protein sequence ID" value="OIM21019.1"/>
    <property type="molecule type" value="Genomic_DNA"/>
</dbReference>
<dbReference type="Pfam" id="PF00871">
    <property type="entry name" value="Acetate_kinase"/>
    <property type="match status" value="1"/>
</dbReference>
<comment type="caution">
    <text evidence="8">The sequence shown here is derived from an EMBL/GenBank/DDBJ whole genome shotgun (WGS) entry which is preliminary data.</text>
</comment>
<dbReference type="GO" id="GO:0000287">
    <property type="term" value="F:magnesium ion binding"/>
    <property type="evidence" value="ECO:0007669"/>
    <property type="project" value="UniProtKB-UniRule"/>
</dbReference>
<dbReference type="UniPathway" id="UPA00340">
    <property type="reaction ID" value="UER00458"/>
</dbReference>
<dbReference type="NCBIfam" id="TIGR00016">
    <property type="entry name" value="ackA"/>
    <property type="match status" value="1"/>
</dbReference>
<accession>A0A6N4A7T2</accession>
<comment type="similarity">
    <text evidence="1 6 7">Belongs to the acetokinase family.</text>
</comment>
<evidence type="ECO:0000256" key="2">
    <source>
        <dbReference type="ARBA" id="ARBA00022679"/>
    </source>
</evidence>
<keyword evidence="2 6" id="KW-0808">Transferase</keyword>
<dbReference type="InterPro" id="IPR043129">
    <property type="entry name" value="ATPase_NBD"/>
</dbReference>
<dbReference type="GO" id="GO:0005737">
    <property type="term" value="C:cytoplasm"/>
    <property type="evidence" value="ECO:0007669"/>
    <property type="project" value="UniProtKB-SubCell"/>
</dbReference>
<evidence type="ECO:0000256" key="5">
    <source>
        <dbReference type="ARBA" id="ARBA00022840"/>
    </source>
</evidence>
<dbReference type="PIRSF" id="PIRSF000722">
    <property type="entry name" value="Acetate_prop_kin"/>
    <property type="match status" value="1"/>
</dbReference>
<feature type="binding site" evidence="6">
    <location>
        <position position="8"/>
    </location>
    <ligand>
        <name>Mg(2+)</name>
        <dbReference type="ChEBI" id="CHEBI:18420"/>
    </ligand>
</feature>
<feature type="binding site" evidence="6">
    <location>
        <position position="15"/>
    </location>
    <ligand>
        <name>ATP</name>
        <dbReference type="ChEBI" id="CHEBI:30616"/>
    </ligand>
</feature>
<comment type="pathway">
    <text evidence="6">Metabolic intermediate biosynthesis; acetyl-CoA biosynthesis; acetyl-CoA from acetate: step 1/2.</text>
</comment>
<keyword evidence="6" id="KW-0479">Metal-binding</keyword>
<dbReference type="PANTHER" id="PTHR21060">
    <property type="entry name" value="ACETATE KINASE"/>
    <property type="match status" value="1"/>
</dbReference>
<dbReference type="SUPFAM" id="SSF53067">
    <property type="entry name" value="Actin-like ATPase domain"/>
    <property type="match status" value="2"/>
</dbReference>
<feature type="binding site" evidence="6">
    <location>
        <position position="384"/>
    </location>
    <ligand>
        <name>Mg(2+)</name>
        <dbReference type="ChEBI" id="CHEBI:18420"/>
    </ligand>
</feature>
<dbReference type="PROSITE" id="PS01076">
    <property type="entry name" value="ACETATE_KINASE_2"/>
    <property type="match status" value="1"/>
</dbReference>
<evidence type="ECO:0000256" key="4">
    <source>
        <dbReference type="ARBA" id="ARBA00022777"/>
    </source>
</evidence>
<feature type="site" description="Transition state stabilizer" evidence="6">
    <location>
        <position position="242"/>
    </location>
</feature>
<dbReference type="Gene3D" id="3.30.420.40">
    <property type="match status" value="2"/>
</dbReference>
<feature type="active site" description="Proton donor/acceptor" evidence="6">
    <location>
        <position position="149"/>
    </location>
</feature>
<dbReference type="Proteomes" id="UP000181728">
    <property type="component" value="Unassembled WGS sequence"/>
</dbReference>
<dbReference type="InterPro" id="IPR000890">
    <property type="entry name" value="Aliphatic_acid_kin_short-chain"/>
</dbReference>
<dbReference type="PANTHER" id="PTHR21060:SF15">
    <property type="entry name" value="ACETATE KINASE-RELATED"/>
    <property type="match status" value="1"/>
</dbReference>
<dbReference type="RefSeq" id="WP_071448984.1">
    <property type="nucleotide sequence ID" value="NZ_MLOK01000045.1"/>
</dbReference>
<proteinExistence type="inferred from homology"/>
<comment type="subcellular location">
    <subcellularLocation>
        <location evidence="6">Cytoplasm</location>
    </subcellularLocation>
</comment>
<keyword evidence="6" id="KW-0963">Cytoplasm</keyword>
<feature type="site" description="Transition state stabilizer" evidence="6">
    <location>
        <position position="181"/>
    </location>
</feature>
<dbReference type="GO" id="GO:0008776">
    <property type="term" value="F:acetate kinase activity"/>
    <property type="evidence" value="ECO:0007669"/>
    <property type="project" value="UniProtKB-UniRule"/>
</dbReference>
<keyword evidence="4 6" id="KW-0418">Kinase</keyword>
<keyword evidence="3 6" id="KW-0547">Nucleotide-binding</keyword>
<organism evidence="8 9">
    <name type="scientific">Oenococcus oeni</name>
    <name type="common">Leuconostoc oenos</name>
    <dbReference type="NCBI Taxonomy" id="1247"/>
    <lineage>
        <taxon>Bacteria</taxon>
        <taxon>Bacillati</taxon>
        <taxon>Bacillota</taxon>
        <taxon>Bacilli</taxon>
        <taxon>Lactobacillales</taxon>
        <taxon>Lactobacillaceae</taxon>
        <taxon>Oenococcus</taxon>
    </lineage>
</organism>
<reference evidence="8 9" key="1">
    <citation type="journal article" date="2016" name="BMC Genomics">
        <title>Consensus pan-genome assembly of the specialised wine bacterium Oenococcus oeni.</title>
        <authorList>
            <person name="Sternes P.R."/>
            <person name="Borneman A.R."/>
        </authorList>
    </citation>
    <scope>NUCLEOTIDE SEQUENCE [LARGE SCALE GENOMIC DNA]</scope>
    <source>
        <strain evidence="8 9">AWRIB661</strain>
    </source>
</reference>
<evidence type="ECO:0000256" key="1">
    <source>
        <dbReference type="ARBA" id="ARBA00008748"/>
    </source>
</evidence>
<name>A0A6N4A7T2_OENOE</name>
<dbReference type="GO" id="GO:0006083">
    <property type="term" value="P:acetate metabolic process"/>
    <property type="evidence" value="ECO:0007669"/>
    <property type="project" value="TreeGrafter"/>
</dbReference>
<dbReference type="InterPro" id="IPR004372">
    <property type="entry name" value="Ac/propionate_kinase"/>
</dbReference>
<comment type="cofactor">
    <cofactor evidence="6">
        <name>Mg(2+)</name>
        <dbReference type="ChEBI" id="CHEBI:18420"/>
    </cofactor>
    <cofactor evidence="6">
        <name>Mn(2+)</name>
        <dbReference type="ChEBI" id="CHEBI:29035"/>
    </cofactor>
    <text evidence="6">Mg(2+). Can also accept Mn(2+).</text>
</comment>
<dbReference type="GO" id="GO:0006085">
    <property type="term" value="P:acetyl-CoA biosynthetic process"/>
    <property type="evidence" value="ECO:0007669"/>
    <property type="project" value="UniProtKB-UniRule"/>
</dbReference>
<dbReference type="InterPro" id="IPR023865">
    <property type="entry name" value="Aliphatic_acid_kinase_CS"/>
</dbReference>
<evidence type="ECO:0000313" key="9">
    <source>
        <dbReference type="Proteomes" id="UP000181728"/>
    </source>
</evidence>
<gene>
    <name evidence="6" type="primary">ackA</name>
    <name evidence="8" type="ORF">ATX59_06160</name>
</gene>
<evidence type="ECO:0000256" key="7">
    <source>
        <dbReference type="RuleBase" id="RU003835"/>
    </source>
</evidence>
<dbReference type="PROSITE" id="PS01075">
    <property type="entry name" value="ACETATE_KINASE_1"/>
    <property type="match status" value="1"/>
</dbReference>
<protein>
    <recommendedName>
        <fullName evidence="6">Acetate kinase</fullName>
        <ecNumber evidence="6">2.7.2.1</ecNumber>
    </recommendedName>
    <alternativeName>
        <fullName evidence="6">Acetokinase</fullName>
    </alternativeName>
</protein>
<dbReference type="EC" id="2.7.2.1" evidence="6"/>
<dbReference type="CDD" id="cd24010">
    <property type="entry name" value="ASKHA_NBD_AcK_PK"/>
    <property type="match status" value="1"/>
</dbReference>
<comment type="function">
    <text evidence="6">Catalyzes the formation of acetyl phosphate from acetate and ATP. Can also catalyze the reverse reaction.</text>
</comment>
<evidence type="ECO:0000256" key="3">
    <source>
        <dbReference type="ARBA" id="ARBA00022741"/>
    </source>
</evidence>
<feature type="binding site" evidence="6">
    <location>
        <begin position="209"/>
        <end position="213"/>
    </location>
    <ligand>
        <name>ATP</name>
        <dbReference type="ChEBI" id="CHEBI:30616"/>
    </ligand>
</feature>
<sequence length="397" mass="43911">MTKILSVNAGSSSLKFKLLNMPEESVIAEGLIERIGGSLDQDDNVTIKFNGEKHKSRQAFKNHEDAINLMLSQFKKFGIVDNFNEIKGIGHRVVAGGEWFNKSVLINDEVLNKIERLAAYAPLHNPANAMGIRAFSKIIPDATEVAVFDTAFHQTMPKENYLYAVPYEYYTKYGVRRYGAHGTSHKYVSEQAAKLIGKPLEELKLITLHLGAGASVTAIKNGRSFDTSMGFSPLAGLVMATRSGDVDVSLIDYVKAKEDISDQEMLNVLNQKSGLLGVSTISSDMRDLLDVYDTNDHAKLAIDMFVGRVVDYIGQYYFELKGADALVFTAGIGENSVPIRKMIIDRLAFLGIKLDQDANDKHGVETKITTDDSKMAAYVIPTNEELEIARDVQNLMK</sequence>
<dbReference type="PRINTS" id="PR00471">
    <property type="entry name" value="ACETATEKNASE"/>
</dbReference>
<feature type="binding site" evidence="6">
    <location>
        <begin position="331"/>
        <end position="335"/>
    </location>
    <ligand>
        <name>ATP</name>
        <dbReference type="ChEBI" id="CHEBI:30616"/>
    </ligand>
</feature>
<dbReference type="AlphaFoldDB" id="A0A6N4A7T2"/>
<keyword evidence="5 6" id="KW-0067">ATP-binding</keyword>
<feature type="binding site" evidence="6">
    <location>
        <begin position="284"/>
        <end position="286"/>
    </location>
    <ligand>
        <name>ATP</name>
        <dbReference type="ChEBI" id="CHEBI:30616"/>
    </ligand>
</feature>
<evidence type="ECO:0000313" key="8">
    <source>
        <dbReference type="EMBL" id="OIM21019.1"/>
    </source>
</evidence>
<dbReference type="GO" id="GO:0005524">
    <property type="term" value="F:ATP binding"/>
    <property type="evidence" value="ECO:0007669"/>
    <property type="project" value="UniProtKB-KW"/>
</dbReference>
<evidence type="ECO:0000256" key="6">
    <source>
        <dbReference type="HAMAP-Rule" id="MF_00020"/>
    </source>
</evidence>
<comment type="subunit">
    <text evidence="6">Homodimer.</text>
</comment>
<feature type="binding site" evidence="6">
    <location>
        <position position="92"/>
    </location>
    <ligand>
        <name>substrate</name>
    </ligand>
</feature>
<keyword evidence="6" id="KW-0460">Magnesium</keyword>